<evidence type="ECO:0000313" key="2">
    <source>
        <dbReference type="Proteomes" id="UP001237642"/>
    </source>
</evidence>
<reference evidence="1" key="1">
    <citation type="submission" date="2023-02" db="EMBL/GenBank/DDBJ databases">
        <title>Genome of toxic invasive species Heracleum sosnowskyi carries increased number of genes despite the absence of recent whole-genome duplications.</title>
        <authorList>
            <person name="Schelkunov M."/>
            <person name="Shtratnikova V."/>
            <person name="Makarenko M."/>
            <person name="Klepikova A."/>
            <person name="Omelchenko D."/>
            <person name="Novikova G."/>
            <person name="Obukhova E."/>
            <person name="Bogdanov V."/>
            <person name="Penin A."/>
            <person name="Logacheva M."/>
        </authorList>
    </citation>
    <scope>NUCLEOTIDE SEQUENCE</scope>
    <source>
        <strain evidence="1">Hsosn_3</strain>
        <tissue evidence="1">Leaf</tissue>
    </source>
</reference>
<dbReference type="Gene3D" id="1.10.1780.10">
    <property type="entry name" value="Clp, N-terminal domain"/>
    <property type="match status" value="1"/>
</dbReference>
<proteinExistence type="predicted"/>
<dbReference type="PANTHER" id="PTHR47016:SF1">
    <property type="entry name" value="ATP-DEPENDENT CLP PROTEASE ATP-BINDING SUBUNIT CLPT1, CHLOROPLASTIC"/>
    <property type="match status" value="1"/>
</dbReference>
<sequence length="189" mass="21513">MCNCPSDNMIMVVLILSVPTRFLKLFHSFEKGEIDLRAINVSHGSASKKNPQILAFIHDDDIAVLPAISPQKSLCEIYHFYQTVKNTTSLDLEHVMVLWLCKVRQVPGSKLAMQRKNQASKFLRTNGITLLKVREEIVKLLGKADIYFFSPEHPPLTEEAQRALDWAIEKKLKSDVEYALFLPIHIGIL</sequence>
<keyword evidence="2" id="KW-1185">Reference proteome</keyword>
<dbReference type="AlphaFoldDB" id="A0AAD8HJD7"/>
<name>A0AAD8HJD7_9APIA</name>
<reference evidence="1" key="2">
    <citation type="submission" date="2023-05" db="EMBL/GenBank/DDBJ databases">
        <authorList>
            <person name="Schelkunov M.I."/>
        </authorList>
    </citation>
    <scope>NUCLEOTIDE SEQUENCE</scope>
    <source>
        <strain evidence="1">Hsosn_3</strain>
        <tissue evidence="1">Leaf</tissue>
    </source>
</reference>
<dbReference type="Proteomes" id="UP001237642">
    <property type="component" value="Unassembled WGS sequence"/>
</dbReference>
<dbReference type="PANTHER" id="PTHR47016">
    <property type="entry name" value="ATP-DEPENDENT CLP PROTEASE ATP-BINDING SUBUNIT CLPT1, CHLOROPLASTIC"/>
    <property type="match status" value="1"/>
</dbReference>
<comment type="caution">
    <text evidence="1">The sequence shown here is derived from an EMBL/GenBank/DDBJ whole genome shotgun (WGS) entry which is preliminary data.</text>
</comment>
<gene>
    <name evidence="1" type="ORF">POM88_042848</name>
</gene>
<protein>
    <submittedName>
        <fullName evidence="1">Clp R domain-containing protein</fullName>
    </submittedName>
</protein>
<dbReference type="InterPro" id="IPR044217">
    <property type="entry name" value="CLPT1/2"/>
</dbReference>
<organism evidence="1 2">
    <name type="scientific">Heracleum sosnowskyi</name>
    <dbReference type="NCBI Taxonomy" id="360622"/>
    <lineage>
        <taxon>Eukaryota</taxon>
        <taxon>Viridiplantae</taxon>
        <taxon>Streptophyta</taxon>
        <taxon>Embryophyta</taxon>
        <taxon>Tracheophyta</taxon>
        <taxon>Spermatophyta</taxon>
        <taxon>Magnoliopsida</taxon>
        <taxon>eudicotyledons</taxon>
        <taxon>Gunneridae</taxon>
        <taxon>Pentapetalae</taxon>
        <taxon>asterids</taxon>
        <taxon>campanulids</taxon>
        <taxon>Apiales</taxon>
        <taxon>Apiaceae</taxon>
        <taxon>Apioideae</taxon>
        <taxon>apioid superclade</taxon>
        <taxon>Tordylieae</taxon>
        <taxon>Tordyliinae</taxon>
        <taxon>Heracleum</taxon>
    </lineage>
</organism>
<evidence type="ECO:0000313" key="1">
    <source>
        <dbReference type="EMBL" id="KAK1367287.1"/>
    </source>
</evidence>
<dbReference type="InterPro" id="IPR036628">
    <property type="entry name" value="Clp_N_dom_sf"/>
</dbReference>
<accession>A0AAD8HJD7</accession>
<dbReference type="EMBL" id="JAUIZM010000009">
    <property type="protein sequence ID" value="KAK1367287.1"/>
    <property type="molecule type" value="Genomic_DNA"/>
</dbReference>